<evidence type="ECO:0000256" key="1">
    <source>
        <dbReference type="RuleBase" id="RU367138"/>
    </source>
</evidence>
<comment type="pathway">
    <text evidence="1">Glycolipid biosynthesis; glycosylphosphatidylinositol-anchor biosynthesis.</text>
</comment>
<dbReference type="GO" id="GO:0051377">
    <property type="term" value="F:mannose-ethanolamine phosphotransferase activity"/>
    <property type="evidence" value="ECO:0007669"/>
    <property type="project" value="UniProtKB-UniRule"/>
</dbReference>
<dbReference type="UniPathway" id="UPA00196"/>
<dbReference type="Pfam" id="PF04987">
    <property type="entry name" value="PigN"/>
    <property type="match status" value="1"/>
</dbReference>
<protein>
    <recommendedName>
        <fullName evidence="1">GPI ethanolamine phosphate transferase 1</fullName>
        <ecNumber evidence="1">2.-.-.-</ecNumber>
    </recommendedName>
</protein>
<accession>A0A0C9RW09</accession>
<dbReference type="InterPro" id="IPR017852">
    <property type="entry name" value="GPI_EtnP_transferase_1_C"/>
</dbReference>
<sequence length="106" mass="11912">MAAILLIKVLIPLLIVSCAFRALLQSIKVSNTALFLLVVVLSDFTALHFFFLIKDSGSWLDIGMSISHYLLAMGMFIFTAVFHGLAWFMTTFSLECSGHEFKRHLL</sequence>
<feature type="transmembrane region" description="Helical" evidence="1">
    <location>
        <begin position="33"/>
        <end position="53"/>
    </location>
</feature>
<keyword evidence="1" id="KW-0337">GPI-anchor biosynthesis</keyword>
<dbReference type="GO" id="GO:0006506">
    <property type="term" value="P:GPI anchor biosynthetic process"/>
    <property type="evidence" value="ECO:0007669"/>
    <property type="project" value="UniProtKB-UniPathway"/>
</dbReference>
<keyword evidence="1" id="KW-0812">Transmembrane</keyword>
<comment type="subcellular location">
    <subcellularLocation>
        <location evidence="1">Endoplasmic reticulum membrane</location>
        <topology evidence="1">Multi-pass membrane protein</topology>
    </subcellularLocation>
</comment>
<keyword evidence="1" id="KW-0472">Membrane</keyword>
<comment type="caution">
    <text evidence="1">Lacks conserved residue(s) required for the propagation of feature annotation.</text>
</comment>
<dbReference type="EC" id="2.-.-.-" evidence="1"/>
<name>A0A0C9RW09_AMBAM</name>
<keyword evidence="1" id="KW-0256">Endoplasmic reticulum</keyword>
<evidence type="ECO:0000259" key="2">
    <source>
        <dbReference type="Pfam" id="PF04987"/>
    </source>
</evidence>
<feature type="domain" description="GPI ethanolamine phosphate transferase 1 C-terminal" evidence="2">
    <location>
        <begin position="1"/>
        <end position="58"/>
    </location>
</feature>
<dbReference type="AlphaFoldDB" id="A0A0C9RW09"/>
<reference evidence="3" key="1">
    <citation type="journal article" date="2015" name="PLoS ONE">
        <title>An Insight into the Sialome of the Lone Star Tick, Amblyomma americanum, with a Glimpse on Its Time Dependent Gene Expression.</title>
        <authorList>
            <person name="Karim S."/>
            <person name="Ribeiro J.M."/>
        </authorList>
    </citation>
    <scope>NUCLEOTIDE SEQUENCE</scope>
    <source>
        <tissue evidence="3">Salivary gland</tissue>
    </source>
</reference>
<dbReference type="InterPro" id="IPR007070">
    <property type="entry name" value="GPI_EtnP_transferase_1"/>
</dbReference>
<feature type="transmembrane region" description="Helical" evidence="1">
    <location>
        <begin position="6"/>
        <end position="24"/>
    </location>
</feature>
<proteinExistence type="evidence at transcript level"/>
<dbReference type="PANTHER" id="PTHR12250:SF0">
    <property type="entry name" value="GPI ETHANOLAMINE PHOSPHATE TRANSFERASE 1"/>
    <property type="match status" value="1"/>
</dbReference>
<evidence type="ECO:0000313" key="3">
    <source>
        <dbReference type="EMBL" id="JAG91751.1"/>
    </source>
</evidence>
<dbReference type="GO" id="GO:0005789">
    <property type="term" value="C:endoplasmic reticulum membrane"/>
    <property type="evidence" value="ECO:0007669"/>
    <property type="project" value="UniProtKB-SubCell"/>
</dbReference>
<dbReference type="EMBL" id="GBZX01000989">
    <property type="protein sequence ID" value="JAG91751.1"/>
    <property type="molecule type" value="mRNA"/>
</dbReference>
<comment type="function">
    <text evidence="1">Ethanolamine phosphate transferase involved in glycosylphosphatidylinositol-anchor biosynthesis. Transfers ethanolamine phosphate to the first alpha-1,4-linked mannose of the glycosylphosphatidylinositol precursor of GPI-anchor.</text>
</comment>
<keyword evidence="1" id="KW-1133">Transmembrane helix</keyword>
<dbReference type="PANTHER" id="PTHR12250">
    <property type="entry name" value="PHOSPHATIDYLINOSITOL GLYCAN, CLASS N"/>
    <property type="match status" value="1"/>
</dbReference>
<comment type="similarity">
    <text evidence="1">Belongs to the PIGG/PIGN/PIGO family. PIGN subfamily.</text>
</comment>
<feature type="transmembrane region" description="Helical" evidence="1">
    <location>
        <begin position="73"/>
        <end position="94"/>
    </location>
</feature>
<keyword evidence="1" id="KW-0808">Transferase</keyword>
<organism evidence="3">
    <name type="scientific">Amblyomma americanum</name>
    <name type="common">Lone star tick</name>
    <dbReference type="NCBI Taxonomy" id="6943"/>
    <lineage>
        <taxon>Eukaryota</taxon>
        <taxon>Metazoa</taxon>
        <taxon>Ecdysozoa</taxon>
        <taxon>Arthropoda</taxon>
        <taxon>Chelicerata</taxon>
        <taxon>Arachnida</taxon>
        <taxon>Acari</taxon>
        <taxon>Parasitiformes</taxon>
        <taxon>Ixodida</taxon>
        <taxon>Ixodoidea</taxon>
        <taxon>Ixodidae</taxon>
        <taxon>Amblyomminae</taxon>
        <taxon>Amblyomma</taxon>
    </lineage>
</organism>